<dbReference type="Pfam" id="PF00528">
    <property type="entry name" value="BPD_transp_1"/>
    <property type="match status" value="1"/>
</dbReference>
<feature type="transmembrane region" description="Helical" evidence="7">
    <location>
        <begin position="98"/>
        <end position="121"/>
    </location>
</feature>
<evidence type="ECO:0000256" key="1">
    <source>
        <dbReference type="ARBA" id="ARBA00004651"/>
    </source>
</evidence>
<feature type="transmembrane region" description="Helical" evidence="7">
    <location>
        <begin position="39"/>
        <end position="55"/>
    </location>
</feature>
<dbReference type="Gene3D" id="1.10.3720.10">
    <property type="entry name" value="MetI-like"/>
    <property type="match status" value="1"/>
</dbReference>
<feature type="transmembrane region" description="Helical" evidence="7">
    <location>
        <begin position="229"/>
        <end position="251"/>
    </location>
</feature>
<keyword evidence="3" id="KW-1003">Cell membrane</keyword>
<protein>
    <submittedName>
        <fullName evidence="9">sn-glycerol-3-phosphate transport system permease protein UgpA</fullName>
    </submittedName>
</protein>
<evidence type="ECO:0000313" key="9">
    <source>
        <dbReference type="EMBL" id="MQY27432.1"/>
    </source>
</evidence>
<proteinExistence type="inferred from homology"/>
<comment type="caution">
    <text evidence="9">The sequence shown here is derived from an EMBL/GenBank/DDBJ whole genome shotgun (WGS) entry which is preliminary data.</text>
</comment>
<evidence type="ECO:0000256" key="7">
    <source>
        <dbReference type="RuleBase" id="RU363032"/>
    </source>
</evidence>
<dbReference type="GO" id="GO:0055085">
    <property type="term" value="P:transmembrane transport"/>
    <property type="evidence" value="ECO:0007669"/>
    <property type="project" value="InterPro"/>
</dbReference>
<name>A0A7K0DPY3_9NOCA</name>
<dbReference type="GO" id="GO:0005886">
    <property type="term" value="C:plasma membrane"/>
    <property type="evidence" value="ECO:0007669"/>
    <property type="project" value="UniProtKB-SubCell"/>
</dbReference>
<dbReference type="Proteomes" id="UP000431401">
    <property type="component" value="Unassembled WGS sequence"/>
</dbReference>
<dbReference type="InterPro" id="IPR035906">
    <property type="entry name" value="MetI-like_sf"/>
</dbReference>
<feature type="transmembrane region" description="Helical" evidence="7">
    <location>
        <begin position="133"/>
        <end position="156"/>
    </location>
</feature>
<evidence type="ECO:0000256" key="5">
    <source>
        <dbReference type="ARBA" id="ARBA00022989"/>
    </source>
</evidence>
<evidence type="ECO:0000256" key="2">
    <source>
        <dbReference type="ARBA" id="ARBA00022448"/>
    </source>
</evidence>
<dbReference type="SUPFAM" id="SSF161098">
    <property type="entry name" value="MetI-like"/>
    <property type="match status" value="1"/>
</dbReference>
<sequence>MTATGFFVEVPATQALPHEGRALSVRPARWRRVLRAAPPYLYLLPALACVIFWTYRPLAQTVQLSFYHWDMLPTSAARPAGLDNYRRLLTSPALGRSLWLTVVFILGMVPFTIIVPTFVGLVTRRLRGRTAALYRALVFAPMLVPPVAGAVVWQWLLDPRYGAVDRLLGIDLNWLQRTGPAQLAIIVITGWHVLGFACLIVTAGIAGINDDYTEAAALDGASRGQTTRWITLPLLSPTLLFLALMTILLSAQWSFPVIDNLTQGGPSGATTNIYYFLWETAFQGFAAGSAAAAGVLFFLGFGVLALVLVRLSDRFGVHDN</sequence>
<reference evidence="9 10" key="1">
    <citation type="submission" date="2019-10" db="EMBL/GenBank/DDBJ databases">
        <title>Nocardia macrotermitis sp. nov. and Nocardia aurantia sp. nov., isolated from the gut of fungus growing-termite Macrotermes natalensis.</title>
        <authorList>
            <person name="Benndorf R."/>
            <person name="Schwitalla J."/>
            <person name="Martin K."/>
            <person name="De Beer W."/>
            <person name="Kaster A.-K."/>
            <person name="Vollmers J."/>
            <person name="Poulsen M."/>
            <person name="Beemelmanns C."/>
        </authorList>
    </citation>
    <scope>NUCLEOTIDE SEQUENCE [LARGE SCALE GENOMIC DNA]</scope>
    <source>
        <strain evidence="9 10">RB56</strain>
    </source>
</reference>
<keyword evidence="2 7" id="KW-0813">Transport</keyword>
<keyword evidence="10" id="KW-1185">Reference proteome</keyword>
<dbReference type="InterPro" id="IPR051393">
    <property type="entry name" value="ABC_transporter_permease"/>
</dbReference>
<organism evidence="9 10">
    <name type="scientific">Nocardia aurantia</name>
    <dbReference type="NCBI Taxonomy" id="2585199"/>
    <lineage>
        <taxon>Bacteria</taxon>
        <taxon>Bacillati</taxon>
        <taxon>Actinomycetota</taxon>
        <taxon>Actinomycetes</taxon>
        <taxon>Mycobacteriales</taxon>
        <taxon>Nocardiaceae</taxon>
        <taxon>Nocardia</taxon>
    </lineage>
</organism>
<dbReference type="InterPro" id="IPR000515">
    <property type="entry name" value="MetI-like"/>
</dbReference>
<gene>
    <name evidence="9" type="primary">ugpA_2</name>
    <name evidence="9" type="ORF">NRB56_30150</name>
</gene>
<dbReference type="AlphaFoldDB" id="A0A7K0DPY3"/>
<keyword evidence="5 7" id="KW-1133">Transmembrane helix</keyword>
<feature type="domain" description="ABC transmembrane type-1" evidence="8">
    <location>
        <begin position="98"/>
        <end position="308"/>
    </location>
</feature>
<dbReference type="PANTHER" id="PTHR30193:SF37">
    <property type="entry name" value="INNER MEMBRANE ABC TRANSPORTER PERMEASE PROTEIN YCJO"/>
    <property type="match status" value="1"/>
</dbReference>
<comment type="subcellular location">
    <subcellularLocation>
        <location evidence="1 7">Cell membrane</location>
        <topology evidence="1 7">Multi-pass membrane protein</topology>
    </subcellularLocation>
</comment>
<comment type="similarity">
    <text evidence="7">Belongs to the binding-protein-dependent transport system permease family.</text>
</comment>
<evidence type="ECO:0000256" key="4">
    <source>
        <dbReference type="ARBA" id="ARBA00022692"/>
    </source>
</evidence>
<evidence type="ECO:0000256" key="3">
    <source>
        <dbReference type="ARBA" id="ARBA00022475"/>
    </source>
</evidence>
<accession>A0A7K0DPY3</accession>
<dbReference type="CDD" id="cd06261">
    <property type="entry name" value="TM_PBP2"/>
    <property type="match status" value="1"/>
</dbReference>
<evidence type="ECO:0000256" key="6">
    <source>
        <dbReference type="ARBA" id="ARBA00023136"/>
    </source>
</evidence>
<keyword evidence="6 7" id="KW-0472">Membrane</keyword>
<dbReference type="PANTHER" id="PTHR30193">
    <property type="entry name" value="ABC TRANSPORTER PERMEASE PROTEIN"/>
    <property type="match status" value="1"/>
</dbReference>
<feature type="transmembrane region" description="Helical" evidence="7">
    <location>
        <begin position="183"/>
        <end position="208"/>
    </location>
</feature>
<dbReference type="PROSITE" id="PS50928">
    <property type="entry name" value="ABC_TM1"/>
    <property type="match status" value="1"/>
</dbReference>
<dbReference type="EMBL" id="WEGI01000006">
    <property type="protein sequence ID" value="MQY27432.1"/>
    <property type="molecule type" value="Genomic_DNA"/>
</dbReference>
<feature type="transmembrane region" description="Helical" evidence="7">
    <location>
        <begin position="285"/>
        <end position="309"/>
    </location>
</feature>
<keyword evidence="4 7" id="KW-0812">Transmembrane</keyword>
<evidence type="ECO:0000313" key="10">
    <source>
        <dbReference type="Proteomes" id="UP000431401"/>
    </source>
</evidence>
<evidence type="ECO:0000259" key="8">
    <source>
        <dbReference type="PROSITE" id="PS50928"/>
    </source>
</evidence>